<evidence type="ECO:0000313" key="4">
    <source>
        <dbReference type="Proteomes" id="UP000230249"/>
    </source>
</evidence>
<keyword evidence="4" id="KW-1185">Reference proteome</keyword>
<dbReference type="AlphaFoldDB" id="A0A5Q7YNH9"/>
<dbReference type="EMBL" id="PEKT02000006">
    <property type="protein sequence ID" value="PIS54780.1"/>
    <property type="molecule type" value="Genomic_DNA"/>
</dbReference>
<reference evidence="2 4" key="3">
    <citation type="journal article" date="2018" name="Nat. Commun.">
        <title>Genomic insights into multidrug-resistance, mating and virulence in Candida auris and related emerging species.</title>
        <authorList>
            <person name="Munoz J.F."/>
            <person name="Gade L."/>
            <person name="Chow N.A."/>
            <person name="Loparev V.N."/>
            <person name="Juieng P."/>
            <person name="Berkow E.L."/>
            <person name="Farrer R.A."/>
            <person name="Litvintseva A.P."/>
            <person name="Cuomo C.A."/>
        </authorList>
    </citation>
    <scope>GENOME REANNOTATION</scope>
    <source>
        <strain evidence="2 4">B8441</strain>
    </source>
</reference>
<feature type="chain" id="PRO_5044406820" description="Temperature shock-inducible protein 1" evidence="1">
    <location>
        <begin position="20"/>
        <end position="144"/>
    </location>
</feature>
<reference evidence="2" key="4">
    <citation type="submission" date="2024-03" db="EMBL/GenBank/DDBJ databases">
        <title>Improved genome assembly of Candida auris strain B8441 and annotation of B11205.</title>
        <authorList>
            <person name="Cauldron N.C."/>
            <person name="Shea T."/>
            <person name="Cuomo C.A."/>
        </authorList>
    </citation>
    <scope>NUCLEOTIDE SEQUENCE</scope>
    <source>
        <strain evidence="2">B8441</strain>
    </source>
</reference>
<dbReference type="OMA" id="ATELPWY"/>
<reference evidence="3 4" key="1">
    <citation type="journal article" date="2017" name="Clin. Infect. Dis.">
        <title>Simultaneous emergence of multidrug-resistant Candida auris on 3 continents confirmed by whole-genome sequencing and epidemiological analyses.</title>
        <authorList>
            <person name="Lockhart S.R."/>
            <person name="Etienne K.A."/>
            <person name="Vallabhaneni S."/>
            <person name="Farooqi J."/>
            <person name="Chowdhary A."/>
            <person name="Govender N.P."/>
            <person name="Colombo A.L."/>
            <person name="Calvo B."/>
            <person name="Cuomo C.A."/>
            <person name="Desjardins C.A."/>
            <person name="Berkow E.L."/>
            <person name="Castanheira M."/>
            <person name="Magobo R.E."/>
            <person name="Jabeen K."/>
            <person name="Asghar R.J."/>
            <person name="Meis J.F."/>
            <person name="Jackson B."/>
            <person name="Chiller T."/>
            <person name="Litvintseva A.P."/>
        </authorList>
    </citation>
    <scope>NUCLEOTIDE SEQUENCE [LARGE SCALE GENOMIC DNA]</scope>
    <source>
        <strain evidence="3 4">B8441</strain>
    </source>
</reference>
<evidence type="ECO:0000313" key="2">
    <source>
        <dbReference type="EMBL" id="KAK8438485.1"/>
    </source>
</evidence>
<sequence>MKFSNVAGLAAFAVSGAQAADSEAVDFLTKLVSDYDDNKKQYLSFFHTASNVPEILTSIARNIPTYTDDSYTTLLDNSGVDVSSLMSYATNLPWYERIEGGSKSGSGSSSGSSSKASSSSAGGAGSVVMAPLGAVAGAVALVLL</sequence>
<protein>
    <recommendedName>
        <fullName evidence="5">Temperature shock-inducible protein 1</fullName>
    </recommendedName>
</protein>
<dbReference type="Proteomes" id="UP000230249">
    <property type="component" value="Unassembled WGS sequence"/>
</dbReference>
<keyword evidence="1" id="KW-0732">Signal</keyword>
<dbReference type="Pfam" id="PF00660">
    <property type="entry name" value="SRP1_TIP1"/>
    <property type="match status" value="1"/>
</dbReference>
<dbReference type="EMBL" id="PEKT03000007">
    <property type="protein sequence ID" value="KAK8438485.1"/>
    <property type="molecule type" value="Genomic_DNA"/>
</dbReference>
<dbReference type="InterPro" id="IPR000992">
    <property type="entry name" value="SRP1_TIP1"/>
</dbReference>
<evidence type="ECO:0000313" key="3">
    <source>
        <dbReference type="EMBL" id="PIS54780.1"/>
    </source>
</evidence>
<comment type="caution">
    <text evidence="3">The sequence shown here is derived from an EMBL/GenBank/DDBJ whole genome shotgun (WGS) entry which is preliminary data.</text>
</comment>
<evidence type="ECO:0008006" key="5">
    <source>
        <dbReference type="Google" id="ProtNLM"/>
    </source>
</evidence>
<name>A0A5Q7YNH9_CANAR</name>
<organism evidence="3">
    <name type="scientific">Candidozyma auris</name>
    <name type="common">Yeast</name>
    <name type="synonym">Candida auris</name>
    <dbReference type="NCBI Taxonomy" id="498019"/>
    <lineage>
        <taxon>Eukaryota</taxon>
        <taxon>Fungi</taxon>
        <taxon>Dikarya</taxon>
        <taxon>Ascomycota</taxon>
        <taxon>Saccharomycotina</taxon>
        <taxon>Pichiomycetes</taxon>
        <taxon>Metschnikowiaceae</taxon>
        <taxon>Candidozyma</taxon>
    </lineage>
</organism>
<gene>
    <name evidence="3" type="ORF">B9J08_002560</name>
    <name evidence="2" type="ORF">B9J08_05570</name>
</gene>
<proteinExistence type="predicted"/>
<dbReference type="OrthoDB" id="4069694at2759"/>
<evidence type="ECO:0000256" key="1">
    <source>
        <dbReference type="SAM" id="SignalP"/>
    </source>
</evidence>
<feature type="signal peptide" evidence="1">
    <location>
        <begin position="1"/>
        <end position="19"/>
    </location>
</feature>
<accession>A0A5Q7YNH9</accession>
<reference evidence="3" key="2">
    <citation type="submission" date="2017-11" db="EMBL/GenBank/DDBJ databases">
        <title>Candida auris genome assembly and annotation.</title>
        <authorList>
            <person name="Munoz J.F."/>
            <person name="Gade L.G."/>
            <person name="Chow N.A."/>
            <person name="Litvintseva A.P."/>
            <person name="Loparev V.N."/>
            <person name="Cuomo C.A."/>
        </authorList>
    </citation>
    <scope>NUCLEOTIDE SEQUENCE</scope>
    <source>
        <strain evidence="3">B8441</strain>
    </source>
</reference>
<accession>A0A2H0ZVW9</accession>